<evidence type="ECO:0000313" key="4">
    <source>
        <dbReference type="Ensembl" id="ENSAMXP00005008539.1"/>
    </source>
</evidence>
<dbReference type="SMART" id="SM00034">
    <property type="entry name" value="CLECT"/>
    <property type="match status" value="1"/>
</dbReference>
<reference evidence="4" key="1">
    <citation type="submission" date="2025-08" db="UniProtKB">
        <authorList>
            <consortium name="Ensembl"/>
        </authorList>
    </citation>
    <scope>IDENTIFICATION</scope>
</reference>
<dbReference type="PROSITE" id="PS50041">
    <property type="entry name" value="C_TYPE_LECTIN_2"/>
    <property type="match status" value="1"/>
</dbReference>
<dbReference type="Ensembl" id="ENSAMXT00005009560.1">
    <property type="protein sequence ID" value="ENSAMXP00005008539.1"/>
    <property type="gene ID" value="ENSAMXG00005004972.1"/>
</dbReference>
<dbReference type="SUPFAM" id="SSF56436">
    <property type="entry name" value="C-type lectin-like"/>
    <property type="match status" value="1"/>
</dbReference>
<evidence type="ECO:0000259" key="3">
    <source>
        <dbReference type="PROSITE" id="PS50041"/>
    </source>
</evidence>
<feature type="chain" id="PRO_5034750577" description="C-type lectin domain-containing protein" evidence="2">
    <location>
        <begin position="21"/>
        <end position="181"/>
    </location>
</feature>
<dbReference type="InterPro" id="IPR016187">
    <property type="entry name" value="CTDL_fold"/>
</dbReference>
<keyword evidence="1" id="KW-1015">Disulfide bond</keyword>
<name>A0A8B9H7I6_ASTMX</name>
<evidence type="ECO:0000256" key="2">
    <source>
        <dbReference type="SAM" id="SignalP"/>
    </source>
</evidence>
<dbReference type="PANTHER" id="PTHR45784">
    <property type="entry name" value="C-TYPE LECTIN DOMAIN FAMILY 20 MEMBER A-RELATED"/>
    <property type="match status" value="1"/>
</dbReference>
<dbReference type="InterPro" id="IPR018378">
    <property type="entry name" value="C-type_lectin_CS"/>
</dbReference>
<dbReference type="InterPro" id="IPR016186">
    <property type="entry name" value="C-type_lectin-like/link_sf"/>
</dbReference>
<dbReference type="AlphaFoldDB" id="A0A8B9H7I6"/>
<organism evidence="4 5">
    <name type="scientific">Astyanax mexicanus</name>
    <name type="common">Blind cave fish</name>
    <name type="synonym">Astyanax fasciatus mexicanus</name>
    <dbReference type="NCBI Taxonomy" id="7994"/>
    <lineage>
        <taxon>Eukaryota</taxon>
        <taxon>Metazoa</taxon>
        <taxon>Chordata</taxon>
        <taxon>Craniata</taxon>
        <taxon>Vertebrata</taxon>
        <taxon>Euteleostomi</taxon>
        <taxon>Actinopterygii</taxon>
        <taxon>Neopterygii</taxon>
        <taxon>Teleostei</taxon>
        <taxon>Ostariophysi</taxon>
        <taxon>Characiformes</taxon>
        <taxon>Characoidei</taxon>
        <taxon>Acestrorhamphidae</taxon>
        <taxon>Acestrorhamphinae</taxon>
        <taxon>Astyanax</taxon>
    </lineage>
</organism>
<evidence type="ECO:0000256" key="1">
    <source>
        <dbReference type="ARBA" id="ARBA00023157"/>
    </source>
</evidence>
<dbReference type="Gene3D" id="3.10.100.10">
    <property type="entry name" value="Mannose-Binding Protein A, subunit A"/>
    <property type="match status" value="1"/>
</dbReference>
<keyword evidence="2" id="KW-0732">Signal</keyword>
<accession>A0A8B9H7I6</accession>
<dbReference type="CDD" id="cd00037">
    <property type="entry name" value="CLECT"/>
    <property type="match status" value="1"/>
</dbReference>
<protein>
    <recommendedName>
        <fullName evidence="3">C-type lectin domain-containing protein</fullName>
    </recommendedName>
</protein>
<dbReference type="PANTHER" id="PTHR45784:SF3">
    <property type="entry name" value="C-TYPE LECTIN DOMAIN FAMILY 4 MEMBER K-LIKE-RELATED"/>
    <property type="match status" value="1"/>
</dbReference>
<dbReference type="PROSITE" id="PS00615">
    <property type="entry name" value="C_TYPE_LECTIN_1"/>
    <property type="match status" value="1"/>
</dbReference>
<feature type="signal peptide" evidence="2">
    <location>
        <begin position="1"/>
        <end position="20"/>
    </location>
</feature>
<dbReference type="Proteomes" id="UP000694621">
    <property type="component" value="Unplaced"/>
</dbReference>
<feature type="domain" description="C-type lectin" evidence="3">
    <location>
        <begin position="21"/>
        <end position="142"/>
    </location>
</feature>
<proteinExistence type="predicted"/>
<sequence>MDPNCISVMFLLSAVCGVSPYVPHRYHFVNQSTTWTEAQSYCRQTYTDLATINNMYEMKKVNDTLKGKGRDYVWIGLDHGDTGKWGWSLGDGNFDTVGDSYQNWSIGEPNNPGGKEFCVAMYNQNGTWLDVECGDKYRFVCLDGKNNYYRYRLMKGMISLFSESGIIGSYGVLCDLMCFRF</sequence>
<dbReference type="InterPro" id="IPR001304">
    <property type="entry name" value="C-type_lectin-like"/>
</dbReference>
<evidence type="ECO:0000313" key="5">
    <source>
        <dbReference type="Proteomes" id="UP000694621"/>
    </source>
</evidence>
<dbReference type="Pfam" id="PF00059">
    <property type="entry name" value="Lectin_C"/>
    <property type="match status" value="1"/>
</dbReference>